<dbReference type="PANTHER" id="PTHR42924">
    <property type="entry name" value="EXONUCLEASE"/>
    <property type="match status" value="1"/>
</dbReference>
<protein>
    <submittedName>
        <fullName evidence="2">PHP-associated domain-containing protein</fullName>
    </submittedName>
</protein>
<dbReference type="RefSeq" id="WP_284032302.1">
    <property type="nucleotide sequence ID" value="NZ_CP126154.1"/>
</dbReference>
<evidence type="ECO:0000313" key="3">
    <source>
        <dbReference type="Proteomes" id="UP001596461"/>
    </source>
</evidence>
<proteinExistence type="predicted"/>
<dbReference type="SUPFAM" id="SSF89550">
    <property type="entry name" value="PHP domain-like"/>
    <property type="match status" value="1"/>
</dbReference>
<evidence type="ECO:0000259" key="1">
    <source>
        <dbReference type="SMART" id="SM00481"/>
    </source>
</evidence>
<dbReference type="GeneID" id="81124138"/>
<accession>A0ABD5WDZ0</accession>
<dbReference type="EMBL" id="JBHTAH010000006">
    <property type="protein sequence ID" value="MFC7069715.1"/>
    <property type="molecule type" value="Genomic_DNA"/>
</dbReference>
<dbReference type="AlphaFoldDB" id="A0ABD5WDZ0"/>
<dbReference type="InterPro" id="IPR052018">
    <property type="entry name" value="PHP_domain"/>
</dbReference>
<reference evidence="2 3" key="1">
    <citation type="journal article" date="2019" name="Int. J. Syst. Evol. Microbiol.">
        <title>The Global Catalogue of Microorganisms (GCM) 10K type strain sequencing project: providing services to taxonomists for standard genome sequencing and annotation.</title>
        <authorList>
            <consortium name="The Broad Institute Genomics Platform"/>
            <consortium name="The Broad Institute Genome Sequencing Center for Infectious Disease"/>
            <person name="Wu L."/>
            <person name="Ma J."/>
        </authorList>
    </citation>
    <scope>NUCLEOTIDE SEQUENCE [LARGE SCALE GENOMIC DNA]</scope>
    <source>
        <strain evidence="2 3">DT31</strain>
    </source>
</reference>
<comment type="caution">
    <text evidence="2">The sequence shown here is derived from an EMBL/GenBank/DDBJ whole genome shotgun (WGS) entry which is preliminary data.</text>
</comment>
<name>A0ABD5WDZ0_9EURY</name>
<evidence type="ECO:0000313" key="2">
    <source>
        <dbReference type="EMBL" id="MFC7069715.1"/>
    </source>
</evidence>
<dbReference type="InterPro" id="IPR016195">
    <property type="entry name" value="Pol/histidinol_Pase-like"/>
</dbReference>
<dbReference type="Pfam" id="PF02811">
    <property type="entry name" value="PHP"/>
    <property type="match status" value="1"/>
</dbReference>
<dbReference type="SMART" id="SM00481">
    <property type="entry name" value="POLIIIAc"/>
    <property type="match status" value="1"/>
</dbReference>
<dbReference type="Proteomes" id="UP001596461">
    <property type="component" value="Unassembled WGS sequence"/>
</dbReference>
<dbReference type="PANTHER" id="PTHR42924:SF3">
    <property type="entry name" value="POLYMERASE_HISTIDINOL PHOSPHATASE N-TERMINAL DOMAIN-CONTAINING PROTEIN"/>
    <property type="match status" value="1"/>
</dbReference>
<dbReference type="Pfam" id="PF13263">
    <property type="entry name" value="PHP_C"/>
    <property type="match status" value="1"/>
</dbReference>
<dbReference type="InterPro" id="IPR004013">
    <property type="entry name" value="PHP_dom"/>
</dbReference>
<organism evidence="2 3">
    <name type="scientific">Halobaculum lipolyticum</name>
    <dbReference type="NCBI Taxonomy" id="3032001"/>
    <lineage>
        <taxon>Archaea</taxon>
        <taxon>Methanobacteriati</taxon>
        <taxon>Methanobacteriota</taxon>
        <taxon>Stenosarchaea group</taxon>
        <taxon>Halobacteria</taxon>
        <taxon>Halobacteriales</taxon>
        <taxon>Haloferacaceae</taxon>
        <taxon>Halobaculum</taxon>
    </lineage>
</organism>
<dbReference type="Gene3D" id="3.20.20.140">
    <property type="entry name" value="Metal-dependent hydrolases"/>
    <property type="match status" value="1"/>
</dbReference>
<sequence>MPGDATLRIDPHVHSEESYDGHDSVELLLEQASDIGLDGIVVTDHDAIDESLRAADLAPEYGLVGIPGVEVSTGAGHLLAIGVEEQPEPRRPFGETVEEIRDMGGVAVVPHPFQRTRHGVRRRQLSDCDGVEVYNSWLFTGYRNRRARRFAEANGYPGVAASDAHHARYLGRAFTEVTVPGVERQSAVDGEDVVAALADGNGSVHGRRQPVPRSAQHYLLGAGRKSAWTAARVGRRAPEVVQALFGNG</sequence>
<gene>
    <name evidence="2" type="ORF">ACFQL9_08680</name>
</gene>
<keyword evidence="3" id="KW-1185">Reference proteome</keyword>
<feature type="domain" description="Polymerase/histidinol phosphatase N-terminal" evidence="1">
    <location>
        <begin position="9"/>
        <end position="75"/>
    </location>
</feature>
<dbReference type="CDD" id="cd07432">
    <property type="entry name" value="PHP_HisPPase"/>
    <property type="match status" value="1"/>
</dbReference>
<dbReference type="InterPro" id="IPR003141">
    <property type="entry name" value="Pol/His_phosphatase_N"/>
</dbReference>